<proteinExistence type="predicted"/>
<evidence type="ECO:0000313" key="2">
    <source>
        <dbReference type="Proteomes" id="UP000555728"/>
    </source>
</evidence>
<dbReference type="EMBL" id="JACIGI010000036">
    <property type="protein sequence ID" value="MBB4287406.1"/>
    <property type="molecule type" value="Genomic_DNA"/>
</dbReference>
<dbReference type="AlphaFoldDB" id="A0A7W6S1Y0"/>
<sequence length="146" mass="14357">MSRDRTGAGRTAGGGMALGAVALGRDGAVTVHLCGAASHGPHVSATGASAEQALGLAAAVLRVLRAARDVARDGPRWAGPPLDEAVCDLAVLLPDPDVTPAPPRHGAASVTVDGVAVTRDWLESAPASAVVARCAGQVAPGRGYAA</sequence>
<evidence type="ECO:0000313" key="1">
    <source>
        <dbReference type="EMBL" id="MBB4287406.1"/>
    </source>
</evidence>
<reference evidence="1 2" key="1">
    <citation type="submission" date="2020-08" db="EMBL/GenBank/DDBJ databases">
        <title>Genome sequencing of Purple Non-Sulfur Bacteria from various extreme environments.</title>
        <authorList>
            <person name="Mayer M."/>
        </authorList>
    </citation>
    <scope>NUCLEOTIDE SEQUENCE [LARGE SCALE GENOMIC DNA]</scope>
    <source>
        <strain evidence="1 2">JA135</strain>
    </source>
</reference>
<organism evidence="1 2">
    <name type="scientific">Roseospira goensis</name>
    <dbReference type="NCBI Taxonomy" id="391922"/>
    <lineage>
        <taxon>Bacteria</taxon>
        <taxon>Pseudomonadati</taxon>
        <taxon>Pseudomonadota</taxon>
        <taxon>Alphaproteobacteria</taxon>
        <taxon>Rhodospirillales</taxon>
        <taxon>Rhodospirillaceae</taxon>
        <taxon>Roseospira</taxon>
    </lineage>
</organism>
<comment type="caution">
    <text evidence="1">The sequence shown here is derived from an EMBL/GenBank/DDBJ whole genome shotgun (WGS) entry which is preliminary data.</text>
</comment>
<dbReference type="RefSeq" id="WP_184437121.1">
    <property type="nucleotide sequence ID" value="NZ_JACIGI010000036.1"/>
</dbReference>
<protein>
    <submittedName>
        <fullName evidence="1">Uncharacterized protein</fullName>
    </submittedName>
</protein>
<accession>A0A7W6S1Y0</accession>
<gene>
    <name evidence="1" type="ORF">GGD88_003154</name>
</gene>
<keyword evidence="2" id="KW-1185">Reference proteome</keyword>
<dbReference type="Proteomes" id="UP000555728">
    <property type="component" value="Unassembled WGS sequence"/>
</dbReference>
<name>A0A7W6S1Y0_9PROT</name>